<accession>A0A644Z6T1</accession>
<proteinExistence type="predicted"/>
<gene>
    <name evidence="1" type="ORF">SDC9_83120</name>
</gene>
<protein>
    <submittedName>
        <fullName evidence="1">Uncharacterized protein</fullName>
    </submittedName>
</protein>
<organism evidence="1">
    <name type="scientific">bioreactor metagenome</name>
    <dbReference type="NCBI Taxonomy" id="1076179"/>
    <lineage>
        <taxon>unclassified sequences</taxon>
        <taxon>metagenomes</taxon>
        <taxon>ecological metagenomes</taxon>
    </lineage>
</organism>
<dbReference type="AlphaFoldDB" id="A0A644Z6T1"/>
<evidence type="ECO:0000313" key="1">
    <source>
        <dbReference type="EMBL" id="MPM36522.1"/>
    </source>
</evidence>
<name>A0A644Z6T1_9ZZZZ</name>
<sequence>MYRTATNVSEGLVTIGNFISIPSNKKYTLCQSQIVTDFYFVFCRLSTDNVYFVINIDYFRKKVIINKIKDMCAYHVCSPAVFLHDFFGERSTYIKQ</sequence>
<comment type="caution">
    <text evidence="1">The sequence shown here is derived from an EMBL/GenBank/DDBJ whole genome shotgun (WGS) entry which is preliminary data.</text>
</comment>
<reference evidence="1" key="1">
    <citation type="submission" date="2019-08" db="EMBL/GenBank/DDBJ databases">
        <authorList>
            <person name="Kucharzyk K."/>
            <person name="Murdoch R.W."/>
            <person name="Higgins S."/>
            <person name="Loffler F."/>
        </authorList>
    </citation>
    <scope>NUCLEOTIDE SEQUENCE</scope>
</reference>
<dbReference type="EMBL" id="VSSQ01007634">
    <property type="protein sequence ID" value="MPM36522.1"/>
    <property type="molecule type" value="Genomic_DNA"/>
</dbReference>